<keyword evidence="1" id="KW-0472">Membrane</keyword>
<dbReference type="PATRIC" id="fig|86416.3.peg.2851"/>
<name>R4K557_CLOPA</name>
<gene>
    <name evidence="2" type="ORF">Clopa_2865</name>
</gene>
<proteinExistence type="predicted"/>
<feature type="transmembrane region" description="Helical" evidence="1">
    <location>
        <begin position="165"/>
        <end position="184"/>
    </location>
</feature>
<evidence type="ECO:0000256" key="1">
    <source>
        <dbReference type="SAM" id="Phobius"/>
    </source>
</evidence>
<dbReference type="HOGENOM" id="CLU_1452091_0_0_9"/>
<reference evidence="2 3" key="1">
    <citation type="submission" date="2012-01" db="EMBL/GenBank/DDBJ databases">
        <title>Complete sequence of chromosome of Clostridium pasteurianum BC1.</title>
        <authorList>
            <consortium name="US DOE Joint Genome Institute"/>
            <person name="Lucas S."/>
            <person name="Han J."/>
            <person name="Lapidus A."/>
            <person name="Cheng J.-F."/>
            <person name="Goodwin L."/>
            <person name="Pitluck S."/>
            <person name="Peters L."/>
            <person name="Mikhailova N."/>
            <person name="Teshima H."/>
            <person name="Detter J.C."/>
            <person name="Han C."/>
            <person name="Tapia R."/>
            <person name="Land M."/>
            <person name="Hauser L."/>
            <person name="Kyrpides N."/>
            <person name="Ivanova N."/>
            <person name="Pagani I."/>
            <person name="Dunn J."/>
            <person name="Taghavi S."/>
            <person name="Francis A."/>
            <person name="van der Lelie D."/>
            <person name="Woyke T."/>
        </authorList>
    </citation>
    <scope>NUCLEOTIDE SEQUENCE [LARGE SCALE GENOMIC DNA]</scope>
    <source>
        <strain evidence="2 3">BC1</strain>
    </source>
</reference>
<keyword evidence="1" id="KW-0812">Transmembrane</keyword>
<accession>R4K557</accession>
<dbReference type="Proteomes" id="UP000013523">
    <property type="component" value="Chromosome"/>
</dbReference>
<dbReference type="AlphaFoldDB" id="R4K557"/>
<dbReference type="EMBL" id="CP003261">
    <property type="protein sequence ID" value="AGK97703.1"/>
    <property type="molecule type" value="Genomic_DNA"/>
</dbReference>
<dbReference type="KEGG" id="cpas:Clopa_2865"/>
<evidence type="ECO:0000313" key="2">
    <source>
        <dbReference type="EMBL" id="AGK97703.1"/>
    </source>
</evidence>
<organism evidence="2 3">
    <name type="scientific">Clostridium pasteurianum BC1</name>
    <dbReference type="NCBI Taxonomy" id="86416"/>
    <lineage>
        <taxon>Bacteria</taxon>
        <taxon>Bacillati</taxon>
        <taxon>Bacillota</taxon>
        <taxon>Clostridia</taxon>
        <taxon>Eubacteriales</taxon>
        <taxon>Clostridiaceae</taxon>
        <taxon>Clostridium</taxon>
    </lineage>
</organism>
<dbReference type="STRING" id="86416.Clopa_2865"/>
<keyword evidence="3" id="KW-1185">Reference proteome</keyword>
<keyword evidence="1" id="KW-1133">Transmembrane helix</keyword>
<protein>
    <submittedName>
        <fullName evidence="2">Uncharacterized protein</fullName>
    </submittedName>
</protein>
<evidence type="ECO:0000313" key="3">
    <source>
        <dbReference type="Proteomes" id="UP000013523"/>
    </source>
</evidence>
<sequence length="186" mass="21827">MVIYMKIRAKVIEFIENKLNVDFNSLKNSLIYDLGKITSKYNSDISNPILLSERNEFFRTTLLDLIKKQINRVYSEVIELNIKLNIKELLEIKKYIKEQSDGLVTSYLDIRKKFIGAYGHEPSTDFDEQLEKEIKTYIDEEINNLSLKIQIKQDKPEVIYQRKSFYISVAAFIVSIMAIIVSMLKK</sequence>